<evidence type="ECO:0000256" key="9">
    <source>
        <dbReference type="ARBA" id="ARBA00023273"/>
    </source>
</evidence>
<evidence type="ECO:0000313" key="13">
    <source>
        <dbReference type="EMBL" id="JAP91470.1"/>
    </source>
</evidence>
<keyword evidence="5" id="KW-0282">Flagellum</keyword>
<evidence type="ECO:0000256" key="4">
    <source>
        <dbReference type="ARBA" id="ARBA00022490"/>
    </source>
</evidence>
<dbReference type="InterPro" id="IPR033585">
    <property type="entry name" value="DRC12-like"/>
</dbReference>
<keyword evidence="6 12" id="KW-0175">Coiled coil</keyword>
<feature type="coiled-coil region" evidence="12">
    <location>
        <begin position="85"/>
        <end position="144"/>
    </location>
</feature>
<evidence type="ECO:0000256" key="5">
    <source>
        <dbReference type="ARBA" id="ARBA00022846"/>
    </source>
</evidence>
<gene>
    <name evidence="13" type="ORF">TPC1_16915</name>
</gene>
<comment type="similarity">
    <text evidence="10">Belongs to the DRC12 family.</text>
</comment>
<evidence type="ECO:0000256" key="11">
    <source>
        <dbReference type="ARBA" id="ARBA00044800"/>
    </source>
</evidence>
<keyword evidence="4" id="KW-0963">Cytoplasm</keyword>
<name>A0A146K3I8_9EUKA</name>
<evidence type="ECO:0000256" key="8">
    <source>
        <dbReference type="ARBA" id="ARBA00023212"/>
    </source>
</evidence>
<dbReference type="PANTHER" id="PTHR28656">
    <property type="entry name" value="COILED-COIL DOMAIN-CONTAINING PROTEIN 153"/>
    <property type="match status" value="1"/>
</dbReference>
<comment type="function">
    <text evidence="1">Component of the nexin-dynein regulatory complex (N-DRC), a key regulator of ciliary/flagellar motility which maintains the alignment and integrity of the distal axoneme and regulates microtubule sliding in motile axonemes.</text>
</comment>
<feature type="non-terminal residue" evidence="13">
    <location>
        <position position="164"/>
    </location>
</feature>
<comment type="subcellular location">
    <subcellularLocation>
        <location evidence="2">Cytoplasm</location>
        <location evidence="2">Cytoskeleton</location>
        <location evidence="2">Flagellum axoneme</location>
    </subcellularLocation>
</comment>
<sequence>MPKKASKSKSDKEKLSDAQRLEIIISEIKSLERLVIERQSENTKLAETLLTINEQVQSNSHCQQLTHKDRIDIAVDMTRQFKAMQDELLRDIAERERKIEDIRGEGAKDRIQLENEIREKDDLIAKKDQEILDLQHRLDTLNKEFSAVLRQTLATVAEKIESRD</sequence>
<evidence type="ECO:0000256" key="3">
    <source>
        <dbReference type="ARBA" id="ARBA00011248"/>
    </source>
</evidence>
<keyword evidence="7" id="KW-0969">Cilium</keyword>
<organism evidence="13">
    <name type="scientific">Trepomonas sp. PC1</name>
    <dbReference type="NCBI Taxonomy" id="1076344"/>
    <lineage>
        <taxon>Eukaryota</taxon>
        <taxon>Metamonada</taxon>
        <taxon>Diplomonadida</taxon>
        <taxon>Hexamitidae</taxon>
        <taxon>Hexamitinae</taxon>
        <taxon>Trepomonas</taxon>
    </lineage>
</organism>
<dbReference type="EMBL" id="GDID01005136">
    <property type="protein sequence ID" value="JAP91470.1"/>
    <property type="molecule type" value="Transcribed_RNA"/>
</dbReference>
<keyword evidence="9" id="KW-0966">Cell projection</keyword>
<reference evidence="13" key="1">
    <citation type="submission" date="2015-07" db="EMBL/GenBank/DDBJ databases">
        <title>Adaptation to a free-living lifestyle via gene acquisitions in the diplomonad Trepomonas sp. PC1.</title>
        <authorList>
            <person name="Xu F."/>
            <person name="Jerlstrom-Hultqvist J."/>
            <person name="Kolisko M."/>
            <person name="Simpson A.G.B."/>
            <person name="Roger A.J."/>
            <person name="Svard S.G."/>
            <person name="Andersson J.O."/>
        </authorList>
    </citation>
    <scope>NUCLEOTIDE SEQUENCE</scope>
    <source>
        <strain evidence="13">PC1</strain>
    </source>
</reference>
<comment type="subunit">
    <text evidence="3">Component of the nexin-dynein regulatory complex (N-DRC).</text>
</comment>
<dbReference type="AlphaFoldDB" id="A0A146K3I8"/>
<evidence type="ECO:0000256" key="1">
    <source>
        <dbReference type="ARBA" id="ARBA00003029"/>
    </source>
</evidence>
<accession>A0A146K3I8</accession>
<evidence type="ECO:0000256" key="7">
    <source>
        <dbReference type="ARBA" id="ARBA00023069"/>
    </source>
</evidence>
<dbReference type="PANTHER" id="PTHR28656:SF1">
    <property type="entry name" value="COILED-COIL DOMAIN-CONTAINING PROTEIN 153"/>
    <property type="match status" value="1"/>
</dbReference>
<evidence type="ECO:0000256" key="2">
    <source>
        <dbReference type="ARBA" id="ARBA00004611"/>
    </source>
</evidence>
<evidence type="ECO:0000256" key="6">
    <source>
        <dbReference type="ARBA" id="ARBA00023054"/>
    </source>
</evidence>
<keyword evidence="8" id="KW-0206">Cytoskeleton</keyword>
<proteinExistence type="inferred from homology"/>
<protein>
    <recommendedName>
        <fullName evidence="11">Dynein regulatory complex protein 12</fullName>
    </recommendedName>
</protein>
<evidence type="ECO:0000256" key="12">
    <source>
        <dbReference type="SAM" id="Coils"/>
    </source>
</evidence>
<evidence type="ECO:0000256" key="10">
    <source>
        <dbReference type="ARBA" id="ARBA00044754"/>
    </source>
</evidence>